<gene>
    <name evidence="1" type="ORF">IPJ38_21760</name>
</gene>
<dbReference type="Proteomes" id="UP000739411">
    <property type="component" value="Unassembled WGS sequence"/>
</dbReference>
<reference evidence="1 2" key="1">
    <citation type="submission" date="2020-10" db="EMBL/GenBank/DDBJ databases">
        <title>Connecting structure to function with the recovery of over 1000 high-quality activated sludge metagenome-assembled genomes encoding full-length rRNA genes using long-read sequencing.</title>
        <authorList>
            <person name="Singleton C.M."/>
            <person name="Petriglieri F."/>
            <person name="Kristensen J.M."/>
            <person name="Kirkegaard R.H."/>
            <person name="Michaelsen T.Y."/>
            <person name="Andersen M.H."/>
            <person name="Karst S.M."/>
            <person name="Dueholm M.S."/>
            <person name="Nielsen P.H."/>
            <person name="Albertsen M."/>
        </authorList>
    </citation>
    <scope>NUCLEOTIDE SEQUENCE [LARGE SCALE GENOMIC DNA]</scope>
    <source>
        <strain evidence="1">EsbW_18-Q3-R4-48_BATAC.463</strain>
    </source>
</reference>
<proteinExistence type="predicted"/>
<dbReference type="AlphaFoldDB" id="A0A935K158"/>
<accession>A0A935K158</accession>
<evidence type="ECO:0000313" key="1">
    <source>
        <dbReference type="EMBL" id="MBK7417322.1"/>
    </source>
</evidence>
<name>A0A935K158_9RHOO</name>
<organism evidence="1 2">
    <name type="scientific">Candidatus Dechloromonas phosphorivorans</name>
    <dbReference type="NCBI Taxonomy" id="2899244"/>
    <lineage>
        <taxon>Bacteria</taxon>
        <taxon>Pseudomonadati</taxon>
        <taxon>Pseudomonadota</taxon>
        <taxon>Betaproteobacteria</taxon>
        <taxon>Rhodocyclales</taxon>
        <taxon>Azonexaceae</taxon>
        <taxon>Dechloromonas</taxon>
    </lineage>
</organism>
<comment type="caution">
    <text evidence="1">The sequence shown here is derived from an EMBL/GenBank/DDBJ whole genome shotgun (WGS) entry which is preliminary data.</text>
</comment>
<dbReference type="EMBL" id="JADJMS010000051">
    <property type="protein sequence ID" value="MBK7417322.1"/>
    <property type="molecule type" value="Genomic_DNA"/>
</dbReference>
<evidence type="ECO:0000313" key="2">
    <source>
        <dbReference type="Proteomes" id="UP000739411"/>
    </source>
</evidence>
<sequence>MSAPCDLCGLDVGIKPFVLNAPEKQFQFCCEGCRGIYEMLHDIKEMPAQNGNNQPNKS</sequence>
<protein>
    <submittedName>
        <fullName evidence="1">Metal-binding protein</fullName>
    </submittedName>
</protein>